<dbReference type="AlphaFoldDB" id="A0A517YGG1"/>
<name>A0A517YGG1_9BACT</name>
<dbReference type="RefSeq" id="WP_145092956.1">
    <property type="nucleotide sequence ID" value="NZ_CP036274.1"/>
</dbReference>
<evidence type="ECO:0000313" key="1">
    <source>
        <dbReference type="EMBL" id="QDU29316.1"/>
    </source>
</evidence>
<protein>
    <submittedName>
        <fullName evidence="1">Uncharacterized protein</fullName>
    </submittedName>
</protein>
<sequence>MAAKVVSNDKPVLVADGGVENFNGAVDKLIASGRLRIVGAWLPFASSVASWINAASRFLPLPNCNRLVSLAVPPKQHLDQFEEL</sequence>
<gene>
    <name evidence="1" type="ORF">ETAA8_44240</name>
</gene>
<organism evidence="1 2">
    <name type="scientific">Anatilimnocola aggregata</name>
    <dbReference type="NCBI Taxonomy" id="2528021"/>
    <lineage>
        <taxon>Bacteria</taxon>
        <taxon>Pseudomonadati</taxon>
        <taxon>Planctomycetota</taxon>
        <taxon>Planctomycetia</taxon>
        <taxon>Pirellulales</taxon>
        <taxon>Pirellulaceae</taxon>
        <taxon>Anatilimnocola</taxon>
    </lineage>
</organism>
<keyword evidence="2" id="KW-1185">Reference proteome</keyword>
<evidence type="ECO:0000313" key="2">
    <source>
        <dbReference type="Proteomes" id="UP000315017"/>
    </source>
</evidence>
<proteinExistence type="predicted"/>
<dbReference type="EMBL" id="CP036274">
    <property type="protein sequence ID" value="QDU29316.1"/>
    <property type="molecule type" value="Genomic_DNA"/>
</dbReference>
<dbReference type="KEGG" id="aagg:ETAA8_44240"/>
<reference evidence="1 2" key="1">
    <citation type="submission" date="2019-02" db="EMBL/GenBank/DDBJ databases">
        <title>Deep-cultivation of Planctomycetes and their phenomic and genomic characterization uncovers novel biology.</title>
        <authorList>
            <person name="Wiegand S."/>
            <person name="Jogler M."/>
            <person name="Boedeker C."/>
            <person name="Pinto D."/>
            <person name="Vollmers J."/>
            <person name="Rivas-Marin E."/>
            <person name="Kohn T."/>
            <person name="Peeters S.H."/>
            <person name="Heuer A."/>
            <person name="Rast P."/>
            <person name="Oberbeckmann S."/>
            <person name="Bunk B."/>
            <person name="Jeske O."/>
            <person name="Meyerdierks A."/>
            <person name="Storesund J.E."/>
            <person name="Kallscheuer N."/>
            <person name="Luecker S."/>
            <person name="Lage O.M."/>
            <person name="Pohl T."/>
            <person name="Merkel B.J."/>
            <person name="Hornburger P."/>
            <person name="Mueller R.-W."/>
            <person name="Bruemmer F."/>
            <person name="Labrenz M."/>
            <person name="Spormann A.M."/>
            <person name="Op den Camp H."/>
            <person name="Overmann J."/>
            <person name="Amann R."/>
            <person name="Jetten M.S.M."/>
            <person name="Mascher T."/>
            <person name="Medema M.H."/>
            <person name="Devos D.P."/>
            <person name="Kaster A.-K."/>
            <person name="Ovreas L."/>
            <person name="Rohde M."/>
            <person name="Galperin M.Y."/>
            <person name="Jogler C."/>
        </authorList>
    </citation>
    <scope>NUCLEOTIDE SEQUENCE [LARGE SCALE GENOMIC DNA]</scope>
    <source>
        <strain evidence="1 2">ETA_A8</strain>
    </source>
</reference>
<dbReference type="Proteomes" id="UP000315017">
    <property type="component" value="Chromosome"/>
</dbReference>
<accession>A0A517YGG1</accession>